<dbReference type="GO" id="GO:0043235">
    <property type="term" value="C:receptor complex"/>
    <property type="evidence" value="ECO:0000318"/>
    <property type="project" value="GO_Central"/>
</dbReference>
<dbReference type="GO" id="GO:0004674">
    <property type="term" value="F:protein serine/threonine kinase activity"/>
    <property type="evidence" value="ECO:0007669"/>
    <property type="project" value="UniProtKB-KW"/>
</dbReference>
<evidence type="ECO:0000256" key="6">
    <source>
        <dbReference type="ARBA" id="ARBA00022692"/>
    </source>
</evidence>
<evidence type="ECO:0000256" key="15">
    <source>
        <dbReference type="SAM" id="MobiDB-lite"/>
    </source>
</evidence>
<dbReference type="InterPro" id="IPR001245">
    <property type="entry name" value="Ser-Thr/Tyr_kinase_cat_dom"/>
</dbReference>
<dbReference type="EC" id="2.7.11.1" evidence="2"/>
<evidence type="ECO:0000256" key="11">
    <source>
        <dbReference type="ARBA" id="ARBA00023136"/>
    </source>
</evidence>
<keyword evidence="9 14" id="KW-0067">ATP-binding</keyword>
<keyword evidence="6 16" id="KW-0812">Transmembrane</keyword>
<dbReference type="RefSeq" id="XP_782664.4">
    <property type="nucleotide sequence ID" value="XM_777571.5"/>
</dbReference>
<dbReference type="GO" id="GO:0005737">
    <property type="term" value="C:cytoplasm"/>
    <property type="evidence" value="ECO:0007669"/>
    <property type="project" value="UniProtKB-ARBA"/>
</dbReference>
<keyword evidence="8" id="KW-0418">Kinase</keyword>
<feature type="compositionally biased region" description="Low complexity" evidence="15">
    <location>
        <begin position="709"/>
        <end position="725"/>
    </location>
</feature>
<dbReference type="EnsemblMetazoa" id="XM_777571">
    <property type="protein sequence ID" value="XP_782664"/>
    <property type="gene ID" value="LOC577336"/>
</dbReference>
<reference evidence="18" key="2">
    <citation type="submission" date="2021-01" db="UniProtKB">
        <authorList>
            <consortium name="EnsemblMetazoa"/>
        </authorList>
    </citation>
    <scope>IDENTIFICATION</scope>
</reference>
<comment type="catalytic activity">
    <reaction evidence="12">
        <text>L-threonyl-[protein] + ATP = O-phospho-L-threonyl-[protein] + ADP + H(+)</text>
        <dbReference type="Rhea" id="RHEA:46608"/>
        <dbReference type="Rhea" id="RHEA-COMP:11060"/>
        <dbReference type="Rhea" id="RHEA-COMP:11605"/>
        <dbReference type="ChEBI" id="CHEBI:15378"/>
        <dbReference type="ChEBI" id="CHEBI:30013"/>
        <dbReference type="ChEBI" id="CHEBI:30616"/>
        <dbReference type="ChEBI" id="CHEBI:61977"/>
        <dbReference type="ChEBI" id="CHEBI:456216"/>
        <dbReference type="EC" id="2.7.11.1"/>
    </reaction>
</comment>
<feature type="binding site" evidence="14">
    <location>
        <position position="208"/>
    </location>
    <ligand>
        <name>ATP</name>
        <dbReference type="ChEBI" id="CHEBI:30616"/>
    </ligand>
</feature>
<evidence type="ECO:0000256" key="12">
    <source>
        <dbReference type="ARBA" id="ARBA00047899"/>
    </source>
</evidence>
<evidence type="ECO:0000256" key="14">
    <source>
        <dbReference type="PROSITE-ProRule" id="PRU10141"/>
    </source>
</evidence>
<dbReference type="PANTHER" id="PTHR24417">
    <property type="entry name" value="SERINE/THREONINE-PROTEIN KINASE LMTK1"/>
    <property type="match status" value="1"/>
</dbReference>
<feature type="region of interest" description="Disordered" evidence="15">
    <location>
        <begin position="553"/>
        <end position="577"/>
    </location>
</feature>
<evidence type="ECO:0000256" key="3">
    <source>
        <dbReference type="ARBA" id="ARBA00022527"/>
    </source>
</evidence>
<dbReference type="Gene3D" id="1.10.510.10">
    <property type="entry name" value="Transferase(Phosphotransferase) domain 1"/>
    <property type="match status" value="1"/>
</dbReference>
<evidence type="ECO:0000256" key="5">
    <source>
        <dbReference type="ARBA" id="ARBA00022679"/>
    </source>
</evidence>
<name>A0A7M7NQ83_STRPU</name>
<evidence type="ECO:0000256" key="9">
    <source>
        <dbReference type="ARBA" id="ARBA00022840"/>
    </source>
</evidence>
<dbReference type="GO" id="GO:0005524">
    <property type="term" value="F:ATP binding"/>
    <property type="evidence" value="ECO:0007669"/>
    <property type="project" value="UniProtKB-UniRule"/>
</dbReference>
<accession>A0A7M7NQ83</accession>
<dbReference type="InterPro" id="IPR000719">
    <property type="entry name" value="Prot_kinase_dom"/>
</dbReference>
<feature type="compositionally biased region" description="Polar residues" evidence="15">
    <location>
        <begin position="772"/>
        <end position="796"/>
    </location>
</feature>
<dbReference type="OMA" id="EMCHGHA"/>
<dbReference type="RefSeq" id="XP_030840058.1">
    <property type="nucleotide sequence ID" value="XM_030984198.1"/>
</dbReference>
<evidence type="ECO:0000256" key="1">
    <source>
        <dbReference type="ARBA" id="ARBA00004167"/>
    </source>
</evidence>
<dbReference type="EnsemblMetazoa" id="XM_030984198">
    <property type="protein sequence ID" value="XP_030840058"/>
    <property type="gene ID" value="LOC577336"/>
</dbReference>
<keyword evidence="10 16" id="KW-1133">Transmembrane helix</keyword>
<dbReference type="PROSITE" id="PS00107">
    <property type="entry name" value="PROTEIN_KINASE_ATP"/>
    <property type="match status" value="1"/>
</dbReference>
<dbReference type="GO" id="GO:0012505">
    <property type="term" value="C:endomembrane system"/>
    <property type="evidence" value="ECO:0007669"/>
    <property type="project" value="UniProtKB-ARBA"/>
</dbReference>
<dbReference type="GO" id="GO:0004714">
    <property type="term" value="F:transmembrane receptor protein tyrosine kinase activity"/>
    <property type="evidence" value="ECO:0000318"/>
    <property type="project" value="GO_Central"/>
</dbReference>
<dbReference type="GO" id="GO:0005886">
    <property type="term" value="C:plasma membrane"/>
    <property type="evidence" value="ECO:0000318"/>
    <property type="project" value="GO_Central"/>
</dbReference>
<feature type="region of interest" description="Disordered" evidence="15">
    <location>
        <begin position="474"/>
        <end position="511"/>
    </location>
</feature>
<feature type="transmembrane region" description="Helical" evidence="16">
    <location>
        <begin position="50"/>
        <end position="73"/>
    </location>
</feature>
<comment type="catalytic activity">
    <reaction evidence="13">
        <text>L-seryl-[protein] + ATP = O-phospho-L-seryl-[protein] + ADP + H(+)</text>
        <dbReference type="Rhea" id="RHEA:17989"/>
        <dbReference type="Rhea" id="RHEA-COMP:9863"/>
        <dbReference type="Rhea" id="RHEA-COMP:11604"/>
        <dbReference type="ChEBI" id="CHEBI:15378"/>
        <dbReference type="ChEBI" id="CHEBI:29999"/>
        <dbReference type="ChEBI" id="CHEBI:30616"/>
        <dbReference type="ChEBI" id="CHEBI:83421"/>
        <dbReference type="ChEBI" id="CHEBI:456216"/>
        <dbReference type="EC" id="2.7.11.1"/>
    </reaction>
</comment>
<dbReference type="Proteomes" id="UP000007110">
    <property type="component" value="Unassembled WGS sequence"/>
</dbReference>
<evidence type="ECO:0000256" key="16">
    <source>
        <dbReference type="SAM" id="Phobius"/>
    </source>
</evidence>
<evidence type="ECO:0000256" key="4">
    <source>
        <dbReference type="ARBA" id="ARBA00022553"/>
    </source>
</evidence>
<dbReference type="AlphaFoldDB" id="A0A7M7NQ83"/>
<feature type="compositionally biased region" description="Low complexity" evidence="15">
    <location>
        <begin position="477"/>
        <end position="495"/>
    </location>
</feature>
<protein>
    <recommendedName>
        <fullName evidence="2">non-specific serine/threonine protein kinase</fullName>
        <ecNumber evidence="2">2.7.11.1</ecNumber>
    </recommendedName>
</protein>
<feature type="domain" description="Protein kinase" evidence="17">
    <location>
        <begin position="174"/>
        <end position="448"/>
    </location>
</feature>
<keyword evidence="11 16" id="KW-0472">Membrane</keyword>
<evidence type="ECO:0000313" key="19">
    <source>
        <dbReference type="Proteomes" id="UP000007110"/>
    </source>
</evidence>
<dbReference type="InParanoid" id="A0A7M7NQ83"/>
<dbReference type="FunFam" id="3.30.200.20:FF:000275">
    <property type="entry name" value="Apoptosis associated tyrosine kinase"/>
    <property type="match status" value="1"/>
</dbReference>
<dbReference type="PROSITE" id="PS50011">
    <property type="entry name" value="PROTEIN_KINASE_DOM"/>
    <property type="match status" value="1"/>
</dbReference>
<evidence type="ECO:0000256" key="8">
    <source>
        <dbReference type="ARBA" id="ARBA00022777"/>
    </source>
</evidence>
<sequence length="1001" mass="108438">MYTPCTCFSRMARLTFNTGTCALLVCAFISGSLAAPLTGSEDQEPFSLLVSVSLSLASFLILVLAVVGCACCFGKSSLLKYEESVEYEERNPNQSHTNDGFADFSPPTQSTPSFPPGGVSETVSIEALPDLSSRLQTSHGLPQVSTALSSDVGNQDGELKHLKSPRFVFPRDQLNYVDELGNGWFGKVLQGEAHRLHPGMRKTRVVIKQLRDTSTPDEQLLFLQEVQPYREVNHPNVLMLLGQCIESIPLLLVLEYAPYGDLKNYLRKNRGMVAQMAQKDVQLRMAHDIISGLLWLHQADFIHIDFAARNCQVCADASVKIGDYGLALEQYPEDYYITKDECHAVPIRWLGPEVMEIRGQDIKPKKITKKSNIWSFGVIMLELSTAADRPYPDLSDEQVLKQVVMDQDIKLDKPNLDLKYAERWFEIMMFCWMDSDTRPTVKEVHELLTHLKNNIDRFHMEDFETKWNALKPAMANQSSSECSETSQETPQQEISLEIGGGDPLSIGVAKGDPLSVVSDMSQNQTQQVVSVDVTGPSLGQTDHEDQLFDDLSKKGQGQEKNQPFEISFDEPEQEAPTNMPETETVSEIIPSVATPQANMVPPAGGDSTHELSFEDAFDTPTPQGDRKTDTLSFGLDDSVPSAEVTPNTPDFFSSEDVNPVEASTPFPSSQQPNMQVSIDTSVSAGGYKTADGGLLDGNDSTVTFTESFNTMSSNPFSSSTSSEPSGFVSAVESAGDTSMEDSRDHENNGFGEFESSMGLSFGTPSEGDLSSVRETPTPGGQNSTSSDLFGDLSQPSNPFDSSAASVSFGVGVESPAMKEVSFDQLAQNGEDKKDLHSFSAITLKEHEKESTDVPPVGDHEITPQGYAEVSAAAKKSYGMTMLTVTSGKKKKSIKILKEENGEDAGDAASHVTMVTNGSSKMAKDDGISMAPPASGPGPNLLDLDIPVSGLDQGSGLAPGLTLGFGTIEVEVSNDGGDAVVVQSQSPDSVEFGSFEDVSKEL</sequence>
<feature type="region of interest" description="Disordered" evidence="15">
    <location>
        <begin position="978"/>
        <end position="1001"/>
    </location>
</feature>
<keyword evidence="7 14" id="KW-0547">Nucleotide-binding</keyword>
<feature type="region of interest" description="Disordered" evidence="15">
    <location>
        <begin position="598"/>
        <end position="673"/>
    </location>
</feature>
<keyword evidence="3" id="KW-0723">Serine/threonine-protein kinase</keyword>
<reference evidence="19" key="1">
    <citation type="submission" date="2015-02" db="EMBL/GenBank/DDBJ databases">
        <title>Genome sequencing for Strongylocentrotus purpuratus.</title>
        <authorList>
            <person name="Murali S."/>
            <person name="Liu Y."/>
            <person name="Vee V."/>
            <person name="English A."/>
            <person name="Wang M."/>
            <person name="Skinner E."/>
            <person name="Han Y."/>
            <person name="Muzny D.M."/>
            <person name="Worley K.C."/>
            <person name="Gibbs R.A."/>
        </authorList>
    </citation>
    <scope>NUCLEOTIDE SEQUENCE</scope>
</reference>
<feature type="region of interest" description="Disordered" evidence="15">
    <location>
        <begin position="89"/>
        <end position="119"/>
    </location>
</feature>
<dbReference type="SUPFAM" id="SSF56112">
    <property type="entry name" value="Protein kinase-like (PK-like)"/>
    <property type="match status" value="1"/>
</dbReference>
<comment type="subcellular location">
    <subcellularLocation>
        <location evidence="1">Membrane</location>
        <topology evidence="1">Single-pass membrane protein</topology>
    </subcellularLocation>
</comment>
<dbReference type="KEGG" id="spu:577336"/>
<dbReference type="FunFam" id="1.10.510.10:FF:000347">
    <property type="entry name" value="Apoptosis associated tyrosine kinase"/>
    <property type="match status" value="1"/>
</dbReference>
<dbReference type="Pfam" id="PF07714">
    <property type="entry name" value="PK_Tyr_Ser-Thr"/>
    <property type="match status" value="1"/>
</dbReference>
<dbReference type="PANTHER" id="PTHR24417:SF7">
    <property type="entry name" value="CHROMATIN MODIFICATION-RELATED PROTEIN EAF1"/>
    <property type="match status" value="1"/>
</dbReference>
<keyword evidence="19" id="KW-1185">Reference proteome</keyword>
<evidence type="ECO:0000256" key="10">
    <source>
        <dbReference type="ARBA" id="ARBA00022989"/>
    </source>
</evidence>
<evidence type="ECO:0000313" key="18">
    <source>
        <dbReference type="EnsemblMetazoa" id="XP_030840058"/>
    </source>
</evidence>
<dbReference type="Gene3D" id="3.30.200.20">
    <property type="entry name" value="Phosphorylase Kinase, domain 1"/>
    <property type="match status" value="1"/>
</dbReference>
<dbReference type="InterPro" id="IPR017441">
    <property type="entry name" value="Protein_kinase_ATP_BS"/>
</dbReference>
<evidence type="ECO:0000256" key="7">
    <source>
        <dbReference type="ARBA" id="ARBA00022741"/>
    </source>
</evidence>
<dbReference type="OrthoDB" id="5973359at2759"/>
<evidence type="ECO:0000256" key="2">
    <source>
        <dbReference type="ARBA" id="ARBA00012513"/>
    </source>
</evidence>
<dbReference type="GO" id="GO:0007169">
    <property type="term" value="P:cell surface receptor protein tyrosine kinase signaling pathway"/>
    <property type="evidence" value="ECO:0000318"/>
    <property type="project" value="GO_Central"/>
</dbReference>
<keyword evidence="5" id="KW-0808">Transferase</keyword>
<feature type="region of interest" description="Disordered" evidence="15">
    <location>
        <begin position="709"/>
        <end position="796"/>
    </location>
</feature>
<dbReference type="GeneID" id="577336"/>
<proteinExistence type="predicted"/>
<organism evidence="18 19">
    <name type="scientific">Strongylocentrotus purpuratus</name>
    <name type="common">Purple sea urchin</name>
    <dbReference type="NCBI Taxonomy" id="7668"/>
    <lineage>
        <taxon>Eukaryota</taxon>
        <taxon>Metazoa</taxon>
        <taxon>Echinodermata</taxon>
        <taxon>Eleutherozoa</taxon>
        <taxon>Echinozoa</taxon>
        <taxon>Echinoidea</taxon>
        <taxon>Euechinoidea</taxon>
        <taxon>Echinacea</taxon>
        <taxon>Camarodonta</taxon>
        <taxon>Echinidea</taxon>
        <taxon>Strongylocentrotidae</taxon>
        <taxon>Strongylocentrotus</taxon>
    </lineage>
</organism>
<evidence type="ECO:0000256" key="13">
    <source>
        <dbReference type="ARBA" id="ARBA00048679"/>
    </source>
</evidence>
<dbReference type="InterPro" id="IPR011009">
    <property type="entry name" value="Kinase-like_dom_sf"/>
</dbReference>
<evidence type="ECO:0000259" key="17">
    <source>
        <dbReference type="PROSITE" id="PS50011"/>
    </source>
</evidence>
<keyword evidence="4" id="KW-0597">Phosphoprotein</keyword>